<sequence length="304" mass="31486">MNGVPPYVRVLGWMAGVLSLLLLLSVMATGAVTANSVTASGENARTFSVGNQPTVELNTTVGMVEVRSGPAGRVDVDERWSASSLTRAAAESELRAIQGEMRQRGDLVQVRLNGLRLAPWTFNRSSSVRVTIPEGTTLRVTADAAEVRLSGLLGTVQVIDRGGAVEVQSSRLTGESQLHNRFGELRLDSVTVAGHTSLSSEFGRVAFSGSLAPGGSTLDVHDGEGAVEVMLPQPTDARARVAVQSGSFSADPAWGFQVVSAGGAKTAVADLGASPTGSVFVTMGAGEVSFGLISENAKPVRPAL</sequence>
<name>A0A934NA28_9BACT</name>
<protein>
    <recommendedName>
        <fullName evidence="3">Adhesin domain-containing protein</fullName>
    </recommendedName>
</protein>
<evidence type="ECO:0000313" key="2">
    <source>
        <dbReference type="Proteomes" id="UP000612893"/>
    </source>
</evidence>
<keyword evidence="2" id="KW-1185">Reference proteome</keyword>
<dbReference type="Proteomes" id="UP000612893">
    <property type="component" value="Unassembled WGS sequence"/>
</dbReference>
<organism evidence="1 2">
    <name type="scientific">Candidatus Nephthysia bennettiae</name>
    <dbReference type="NCBI Taxonomy" id="3127016"/>
    <lineage>
        <taxon>Bacteria</taxon>
        <taxon>Bacillati</taxon>
        <taxon>Candidatus Dormiibacterota</taxon>
        <taxon>Candidatus Dormibacteria</taxon>
        <taxon>Candidatus Dormibacterales</taxon>
        <taxon>Candidatus Dormibacteraceae</taxon>
        <taxon>Candidatus Nephthysia</taxon>
    </lineage>
</organism>
<proteinExistence type="predicted"/>
<dbReference type="RefSeq" id="WP_338205108.1">
    <property type="nucleotide sequence ID" value="NZ_JAEKNR010000234.1"/>
</dbReference>
<evidence type="ECO:0008006" key="3">
    <source>
        <dbReference type="Google" id="ProtNLM"/>
    </source>
</evidence>
<dbReference type="AlphaFoldDB" id="A0A934NA28"/>
<comment type="caution">
    <text evidence="1">The sequence shown here is derived from an EMBL/GenBank/DDBJ whole genome shotgun (WGS) entry which is preliminary data.</text>
</comment>
<dbReference type="EMBL" id="JAEKNR010000234">
    <property type="protein sequence ID" value="MBJ7601056.1"/>
    <property type="molecule type" value="Genomic_DNA"/>
</dbReference>
<gene>
    <name evidence="1" type="ORF">JF922_23665</name>
</gene>
<reference evidence="1" key="1">
    <citation type="submission" date="2020-10" db="EMBL/GenBank/DDBJ databases">
        <title>Ca. Dormibacterota MAGs.</title>
        <authorList>
            <person name="Montgomery K."/>
        </authorList>
    </citation>
    <scope>NUCLEOTIDE SEQUENCE [LARGE SCALE GENOMIC DNA]</scope>
    <source>
        <strain evidence="1">SC8812_S17_10</strain>
    </source>
</reference>
<accession>A0A934NA28</accession>
<evidence type="ECO:0000313" key="1">
    <source>
        <dbReference type="EMBL" id="MBJ7601056.1"/>
    </source>
</evidence>